<dbReference type="Proteomes" id="UP000054423">
    <property type="component" value="Unassembled WGS sequence"/>
</dbReference>
<dbReference type="EMBL" id="KI683145">
    <property type="protein sequence ID" value="ETL79015.1"/>
    <property type="molecule type" value="Genomic_DNA"/>
</dbReference>
<evidence type="ECO:0000313" key="1">
    <source>
        <dbReference type="EMBL" id="ETL79015.1"/>
    </source>
</evidence>
<organism evidence="1">
    <name type="scientific">Phytophthora nicotianae</name>
    <name type="common">Potato buckeye rot agent</name>
    <name type="synonym">Phytophthora parasitica</name>
    <dbReference type="NCBI Taxonomy" id="4792"/>
    <lineage>
        <taxon>Eukaryota</taxon>
        <taxon>Sar</taxon>
        <taxon>Stramenopiles</taxon>
        <taxon>Oomycota</taxon>
        <taxon>Peronosporomycetes</taxon>
        <taxon>Peronosporales</taxon>
        <taxon>Peronosporaceae</taxon>
        <taxon>Phytophthora</taxon>
    </lineage>
</organism>
<dbReference type="AlphaFoldDB" id="W2K3J5"/>
<proteinExistence type="predicted"/>
<name>W2K3J5_PHYNI</name>
<sequence length="54" mass="6454">NYPEVFTPEFARGTKSDLTSEYHKSTDALVESWLEEKYPGPLSQQRQIRFWYNL</sequence>
<gene>
    <name evidence="1" type="ORF">L917_20280</name>
</gene>
<reference evidence="1" key="1">
    <citation type="submission" date="2013-11" db="EMBL/GenBank/DDBJ databases">
        <title>The Genome Sequence of Phytophthora parasitica CHvinca01.</title>
        <authorList>
            <consortium name="The Broad Institute Genomics Platform"/>
            <person name="Russ C."/>
            <person name="Tyler B."/>
            <person name="Panabieres F."/>
            <person name="Shan W."/>
            <person name="Tripathy S."/>
            <person name="Grunwald N."/>
            <person name="Machado M."/>
            <person name="Johnson C.S."/>
            <person name="Arredondo F."/>
            <person name="Hong C."/>
            <person name="Coffey M."/>
            <person name="Young S.K."/>
            <person name="Zeng Q."/>
            <person name="Gargeya S."/>
            <person name="Fitzgerald M."/>
            <person name="Abouelleil A."/>
            <person name="Alvarado L."/>
            <person name="Chapman S.B."/>
            <person name="Gainer-Dewar J."/>
            <person name="Goldberg J."/>
            <person name="Griggs A."/>
            <person name="Gujja S."/>
            <person name="Hansen M."/>
            <person name="Howarth C."/>
            <person name="Imamovic A."/>
            <person name="Ireland A."/>
            <person name="Larimer J."/>
            <person name="McCowan C."/>
            <person name="Murphy C."/>
            <person name="Pearson M."/>
            <person name="Poon T.W."/>
            <person name="Priest M."/>
            <person name="Roberts A."/>
            <person name="Saif S."/>
            <person name="Shea T."/>
            <person name="Sykes S."/>
            <person name="Wortman J."/>
            <person name="Nusbaum C."/>
            <person name="Birren B."/>
        </authorList>
    </citation>
    <scope>NUCLEOTIDE SEQUENCE [LARGE SCALE GENOMIC DNA]</scope>
    <source>
        <strain evidence="1">CHvinca01</strain>
    </source>
</reference>
<protein>
    <submittedName>
        <fullName evidence="1">Uncharacterized protein</fullName>
    </submittedName>
</protein>
<feature type="non-terminal residue" evidence="1">
    <location>
        <position position="1"/>
    </location>
</feature>
<accession>W2K3J5</accession>